<gene>
    <name evidence="1" type="ORF">DERYTH_LOCUS22558</name>
</gene>
<evidence type="ECO:0000313" key="2">
    <source>
        <dbReference type="Proteomes" id="UP000789405"/>
    </source>
</evidence>
<keyword evidence="2" id="KW-1185">Reference proteome</keyword>
<accession>A0A9N9P7C4</accession>
<comment type="caution">
    <text evidence="1">The sequence shown here is derived from an EMBL/GenBank/DDBJ whole genome shotgun (WGS) entry which is preliminary data.</text>
</comment>
<organism evidence="1 2">
    <name type="scientific">Dentiscutata erythropus</name>
    <dbReference type="NCBI Taxonomy" id="1348616"/>
    <lineage>
        <taxon>Eukaryota</taxon>
        <taxon>Fungi</taxon>
        <taxon>Fungi incertae sedis</taxon>
        <taxon>Mucoromycota</taxon>
        <taxon>Glomeromycotina</taxon>
        <taxon>Glomeromycetes</taxon>
        <taxon>Diversisporales</taxon>
        <taxon>Gigasporaceae</taxon>
        <taxon>Dentiscutata</taxon>
    </lineage>
</organism>
<dbReference type="Proteomes" id="UP000789405">
    <property type="component" value="Unassembled WGS sequence"/>
</dbReference>
<dbReference type="AlphaFoldDB" id="A0A9N9P7C4"/>
<name>A0A9N9P7C4_9GLOM</name>
<dbReference type="EMBL" id="CAJVPY010031631">
    <property type="protein sequence ID" value="CAG8796818.1"/>
    <property type="molecule type" value="Genomic_DNA"/>
</dbReference>
<protein>
    <submittedName>
        <fullName evidence="1">7371_t:CDS:1</fullName>
    </submittedName>
</protein>
<sequence length="127" mass="15265">QNKEKKMFNLLNRMPVLRIKDLEKNMLNCIDIFQKHVQTKTKDQVIKNQIKEVRKQCLEFHQFAEKSIKHNEILSNYIIEFQSIIKVIKNKPIPDEEMIEKLELLLSATEKKRSIKRIMQPNLQNYS</sequence>
<reference evidence="1" key="1">
    <citation type="submission" date="2021-06" db="EMBL/GenBank/DDBJ databases">
        <authorList>
            <person name="Kallberg Y."/>
            <person name="Tangrot J."/>
            <person name="Rosling A."/>
        </authorList>
    </citation>
    <scope>NUCLEOTIDE SEQUENCE</scope>
    <source>
        <strain evidence="1">MA453B</strain>
    </source>
</reference>
<evidence type="ECO:0000313" key="1">
    <source>
        <dbReference type="EMBL" id="CAG8796818.1"/>
    </source>
</evidence>
<feature type="non-terminal residue" evidence="1">
    <location>
        <position position="1"/>
    </location>
</feature>
<dbReference type="OrthoDB" id="10533092at2759"/>
<proteinExistence type="predicted"/>